<feature type="chain" id="PRO_5012508380" evidence="7">
    <location>
        <begin position="21"/>
        <end position="484"/>
    </location>
</feature>
<comment type="caution">
    <text evidence="8">The sequence shown here is derived from an EMBL/GenBank/DDBJ whole genome shotgun (WGS) entry which is preliminary data.</text>
</comment>
<dbReference type="PANTHER" id="PTHR10383">
    <property type="entry name" value="SERINE INCORPORATOR"/>
    <property type="match status" value="1"/>
</dbReference>
<comment type="subcellular location">
    <subcellularLocation>
        <location evidence="1">Membrane</location>
        <topology evidence="1">Multi-pass membrane protein</topology>
    </subcellularLocation>
</comment>
<dbReference type="GO" id="GO:0016020">
    <property type="term" value="C:membrane"/>
    <property type="evidence" value="ECO:0007669"/>
    <property type="project" value="UniProtKB-SubCell"/>
</dbReference>
<keyword evidence="3 6" id="KW-0812">Transmembrane</keyword>
<feature type="transmembrane region" description="Helical" evidence="6">
    <location>
        <begin position="408"/>
        <end position="430"/>
    </location>
</feature>
<evidence type="ECO:0000256" key="5">
    <source>
        <dbReference type="ARBA" id="ARBA00023136"/>
    </source>
</evidence>
<feature type="transmembrane region" description="Helical" evidence="6">
    <location>
        <begin position="236"/>
        <end position="255"/>
    </location>
</feature>
<dbReference type="EMBL" id="MCFI01000003">
    <property type="protein sequence ID" value="ORY86172.1"/>
    <property type="molecule type" value="Genomic_DNA"/>
</dbReference>
<evidence type="ECO:0000313" key="9">
    <source>
        <dbReference type="Proteomes" id="UP000193685"/>
    </source>
</evidence>
<gene>
    <name evidence="8" type="ORF">BCR37DRAFT_206076</name>
</gene>
<feature type="transmembrane region" description="Helical" evidence="6">
    <location>
        <begin position="200"/>
        <end position="224"/>
    </location>
</feature>
<evidence type="ECO:0000256" key="3">
    <source>
        <dbReference type="ARBA" id="ARBA00022692"/>
    </source>
</evidence>
<feature type="transmembrane region" description="Helical" evidence="6">
    <location>
        <begin position="14"/>
        <end position="34"/>
    </location>
</feature>
<evidence type="ECO:0000256" key="1">
    <source>
        <dbReference type="ARBA" id="ARBA00004141"/>
    </source>
</evidence>
<dbReference type="AlphaFoldDB" id="A0A1Y2FQ98"/>
<feature type="transmembrane region" description="Helical" evidence="6">
    <location>
        <begin position="304"/>
        <end position="323"/>
    </location>
</feature>
<feature type="transmembrane region" description="Helical" evidence="6">
    <location>
        <begin position="135"/>
        <end position="155"/>
    </location>
</feature>
<dbReference type="GeneID" id="63782989"/>
<dbReference type="STRING" id="56484.A0A1Y2FQ98"/>
<proteinExistence type="inferred from homology"/>
<organism evidence="8 9">
    <name type="scientific">Protomyces lactucae-debilis</name>
    <dbReference type="NCBI Taxonomy" id="2754530"/>
    <lineage>
        <taxon>Eukaryota</taxon>
        <taxon>Fungi</taxon>
        <taxon>Dikarya</taxon>
        <taxon>Ascomycota</taxon>
        <taxon>Taphrinomycotina</taxon>
        <taxon>Taphrinomycetes</taxon>
        <taxon>Taphrinales</taxon>
        <taxon>Protomycetaceae</taxon>
        <taxon>Protomyces</taxon>
    </lineage>
</organism>
<keyword evidence="9" id="KW-1185">Reference proteome</keyword>
<evidence type="ECO:0000256" key="7">
    <source>
        <dbReference type="SAM" id="SignalP"/>
    </source>
</evidence>
<dbReference type="Proteomes" id="UP000193685">
    <property type="component" value="Unassembled WGS sequence"/>
</dbReference>
<keyword evidence="7" id="KW-0732">Signal</keyword>
<accession>A0A1Y2FQ98</accession>
<dbReference type="OMA" id="DKHCNPL"/>
<dbReference type="PANTHER" id="PTHR10383:SF9">
    <property type="entry name" value="SERINE INCORPORATOR, ISOFORM F"/>
    <property type="match status" value="1"/>
</dbReference>
<feature type="transmembrane region" description="Helical" evidence="6">
    <location>
        <begin position="97"/>
        <end position="115"/>
    </location>
</feature>
<keyword evidence="4 6" id="KW-1133">Transmembrane helix</keyword>
<protein>
    <submittedName>
        <fullName evidence="8">Serine incorporator/TMS membrane protein</fullName>
    </submittedName>
</protein>
<sequence>MGILLSLPVMATGWIAPVIASCACSGCLALFSKTCSTCQSSIATRLAYALLFLLNSILSWIMMSGWAIKKLEHITLDYMQIECQGGKCYGVLALHRINFALGLLHLLLALALYGVQSTRDKRSKIQNGYWGIKLLLWASLVVLTFLIPNGFFAVWANYFSITGSILFILFGLGLLVDFAHSWAETCLENYEATESKTWQALLVGSTLGMYITAIILTGIMYGFFAASGCSMNQSFITVNLILVLISTVAAIHPLVQEYNPRSGLAQAAMVCLYTTYLTLSAVANEPEEGNAHCNPLLRARGTQTASVVFGALFTFFAIAWSAFRSSSAMSAITGMDEGPIRLDESNSGSVVTSEPGERARMRHDALVAAVESGAIPASALDEEADPEAAFHAGDADDERSGTQYIYSLFHIIFFLATCYTACLITSWKIIKIDDVMGPGGKEDEQFVFIGRDMRVVWVKILSSWVCHGLYVLSCVMPVYHARAG</sequence>
<feature type="transmembrane region" description="Helical" evidence="6">
    <location>
        <begin position="267"/>
        <end position="284"/>
    </location>
</feature>
<dbReference type="RefSeq" id="XP_040727354.1">
    <property type="nucleotide sequence ID" value="XM_040866390.1"/>
</dbReference>
<evidence type="ECO:0000256" key="4">
    <source>
        <dbReference type="ARBA" id="ARBA00022989"/>
    </source>
</evidence>
<feature type="transmembrane region" description="Helical" evidence="6">
    <location>
        <begin position="46"/>
        <end position="68"/>
    </location>
</feature>
<feature type="transmembrane region" description="Helical" evidence="6">
    <location>
        <begin position="456"/>
        <end position="479"/>
    </location>
</feature>
<dbReference type="OrthoDB" id="5963193at2759"/>
<dbReference type="Pfam" id="PF03348">
    <property type="entry name" value="Serinc"/>
    <property type="match status" value="1"/>
</dbReference>
<comment type="similarity">
    <text evidence="2">Belongs to the TDE1 family.</text>
</comment>
<evidence type="ECO:0000256" key="2">
    <source>
        <dbReference type="ARBA" id="ARBA00006665"/>
    </source>
</evidence>
<evidence type="ECO:0000256" key="6">
    <source>
        <dbReference type="SAM" id="Phobius"/>
    </source>
</evidence>
<feature type="transmembrane region" description="Helical" evidence="6">
    <location>
        <begin position="161"/>
        <end position="179"/>
    </location>
</feature>
<feature type="signal peptide" evidence="7">
    <location>
        <begin position="1"/>
        <end position="20"/>
    </location>
</feature>
<evidence type="ECO:0000313" key="8">
    <source>
        <dbReference type="EMBL" id="ORY86172.1"/>
    </source>
</evidence>
<name>A0A1Y2FQ98_PROLT</name>
<dbReference type="InterPro" id="IPR005016">
    <property type="entry name" value="TDE1/TMS"/>
</dbReference>
<keyword evidence="5 6" id="KW-0472">Membrane</keyword>
<reference evidence="8 9" key="1">
    <citation type="submission" date="2016-07" db="EMBL/GenBank/DDBJ databases">
        <title>Pervasive Adenine N6-methylation of Active Genes in Fungi.</title>
        <authorList>
            <consortium name="DOE Joint Genome Institute"/>
            <person name="Mondo S.J."/>
            <person name="Dannebaum R.O."/>
            <person name="Kuo R.C."/>
            <person name="Labutti K."/>
            <person name="Haridas S."/>
            <person name="Kuo A."/>
            <person name="Salamov A."/>
            <person name="Ahrendt S.R."/>
            <person name="Lipzen A."/>
            <person name="Sullivan W."/>
            <person name="Andreopoulos W.B."/>
            <person name="Clum A."/>
            <person name="Lindquist E."/>
            <person name="Daum C."/>
            <person name="Ramamoorthy G.K."/>
            <person name="Gryganskyi A."/>
            <person name="Culley D."/>
            <person name="Magnuson J.K."/>
            <person name="James T.Y."/>
            <person name="O'Malley M.A."/>
            <person name="Stajich J.E."/>
            <person name="Spatafora J.W."/>
            <person name="Visel A."/>
            <person name="Grigoriev I.V."/>
        </authorList>
    </citation>
    <scope>NUCLEOTIDE SEQUENCE [LARGE SCALE GENOMIC DNA]</scope>
    <source>
        <strain evidence="8 9">12-1054</strain>
    </source>
</reference>